<dbReference type="RefSeq" id="WP_053604571.1">
    <property type="nucleotide sequence ID" value="NZ_CP012600.1"/>
</dbReference>
<reference evidence="3" key="1">
    <citation type="submission" date="2015-08" db="EMBL/GenBank/DDBJ databases">
        <title>Genome sequencing project for genomic taxonomy and phylogenomics of Bacillus-like bacteria.</title>
        <authorList>
            <person name="Liu B."/>
            <person name="Wang J."/>
            <person name="Zhu Y."/>
            <person name="Liu G."/>
            <person name="Chen Q."/>
            <person name="Chen Z."/>
            <person name="Lan J."/>
            <person name="Che J."/>
            <person name="Ge C."/>
            <person name="Shi H."/>
            <person name="Pan Z."/>
            <person name="Liu X."/>
        </authorList>
    </citation>
    <scope>NUCLEOTIDE SEQUENCE [LARGE SCALE GENOMIC DNA]</scope>
    <source>
        <strain evidence="3">FJAT-4402</strain>
    </source>
</reference>
<dbReference type="Proteomes" id="UP000067625">
    <property type="component" value="Chromosome"/>
</dbReference>
<dbReference type="GO" id="GO:0097367">
    <property type="term" value="F:carbohydrate derivative binding"/>
    <property type="evidence" value="ECO:0007669"/>
    <property type="project" value="InterPro"/>
</dbReference>
<dbReference type="SUPFAM" id="SSF53697">
    <property type="entry name" value="SIS domain"/>
    <property type="match status" value="1"/>
</dbReference>
<dbReference type="InterPro" id="IPR046348">
    <property type="entry name" value="SIS_dom_sf"/>
</dbReference>
<keyword evidence="3" id="KW-1185">Reference proteome</keyword>
<organism evidence="2 3">
    <name type="scientific">Bacillus gobiensis</name>
    <dbReference type="NCBI Taxonomy" id="1441095"/>
    <lineage>
        <taxon>Bacteria</taxon>
        <taxon>Bacillati</taxon>
        <taxon>Bacillota</taxon>
        <taxon>Bacilli</taxon>
        <taxon>Bacillales</taxon>
        <taxon>Bacillaceae</taxon>
        <taxon>Bacillus</taxon>
    </lineage>
</organism>
<evidence type="ECO:0000313" key="2">
    <source>
        <dbReference type="EMBL" id="ALC82760.1"/>
    </source>
</evidence>
<sequence>MLKIFTTQLSGLFKRIHDQEEEAIEDGARMLAQSAISGHTVYIYGKNEFSGIAKEAIYGRETLPYVKEFPEEIGEITPQDKVLMFLQGTTEQDELDLVRSLHEQETGIIAVSTEGREAFENYCDVWIDTKLKKPLVPDDTGERIGYPSLMAGLYVYHALALTLKEILDEYE</sequence>
<accession>A0A0M4FSJ7</accession>
<protein>
    <recommendedName>
        <fullName evidence="1">DUF2529 domain-containing protein</fullName>
    </recommendedName>
</protein>
<feature type="domain" description="DUF2529" evidence="1">
    <location>
        <begin position="1"/>
        <end position="167"/>
    </location>
</feature>
<dbReference type="PATRIC" id="fig|1441095.3.peg.3329"/>
<reference evidence="2 3" key="2">
    <citation type="journal article" date="2016" name="Int. J. Syst. Evol. Microbiol.">
        <title>Bacillus gobiensis sp. nov., isolated from a soil sample.</title>
        <authorList>
            <person name="Liu B."/>
            <person name="Liu G.H."/>
            <person name="Cetin S."/>
            <person name="Schumann P."/>
            <person name="Pan Z.Z."/>
            <person name="Chen Q.Q."/>
        </authorList>
    </citation>
    <scope>NUCLEOTIDE SEQUENCE [LARGE SCALE GENOMIC DNA]</scope>
    <source>
        <strain evidence="2 3">FJAT-4402</strain>
    </source>
</reference>
<dbReference type="InterPro" id="IPR019676">
    <property type="entry name" value="DUF2529"/>
</dbReference>
<dbReference type="GO" id="GO:1901135">
    <property type="term" value="P:carbohydrate derivative metabolic process"/>
    <property type="evidence" value="ECO:0007669"/>
    <property type="project" value="InterPro"/>
</dbReference>
<evidence type="ECO:0000313" key="3">
    <source>
        <dbReference type="Proteomes" id="UP000067625"/>
    </source>
</evidence>
<name>A0A0M4FSJ7_9BACI</name>
<gene>
    <name evidence="2" type="ORF">AM592_15085</name>
</gene>
<dbReference type="OrthoDB" id="2737584at2"/>
<dbReference type="AlphaFoldDB" id="A0A0M4FSJ7"/>
<dbReference type="Gene3D" id="3.40.50.10490">
    <property type="entry name" value="Glucose-6-phosphate isomerase like protein, domain 1"/>
    <property type="match status" value="1"/>
</dbReference>
<dbReference type="EMBL" id="CP012600">
    <property type="protein sequence ID" value="ALC82760.1"/>
    <property type="molecule type" value="Genomic_DNA"/>
</dbReference>
<dbReference type="Pfam" id="PF10740">
    <property type="entry name" value="DUF2529"/>
    <property type="match status" value="1"/>
</dbReference>
<proteinExistence type="predicted"/>
<evidence type="ECO:0000259" key="1">
    <source>
        <dbReference type="Pfam" id="PF10740"/>
    </source>
</evidence>
<dbReference type="STRING" id="1441095.AM592_15085"/>